<name>A0AAE1GJX2_PETCI</name>
<comment type="caution">
    <text evidence="1">The sequence shown here is derived from an EMBL/GenBank/DDBJ whole genome shotgun (WGS) entry which is preliminary data.</text>
</comment>
<dbReference type="Proteomes" id="UP001286313">
    <property type="component" value="Unassembled WGS sequence"/>
</dbReference>
<dbReference type="EMBL" id="JAWQEG010000217">
    <property type="protein sequence ID" value="KAK3893270.1"/>
    <property type="molecule type" value="Genomic_DNA"/>
</dbReference>
<protein>
    <submittedName>
        <fullName evidence="1">Uncharacterized protein</fullName>
    </submittedName>
</protein>
<keyword evidence="2" id="KW-1185">Reference proteome</keyword>
<proteinExistence type="predicted"/>
<reference evidence="1" key="1">
    <citation type="submission" date="2023-10" db="EMBL/GenBank/DDBJ databases">
        <title>Genome assemblies of two species of porcelain crab, Petrolisthes cinctipes and Petrolisthes manimaculis (Anomura: Porcellanidae).</title>
        <authorList>
            <person name="Angst P."/>
        </authorList>
    </citation>
    <scope>NUCLEOTIDE SEQUENCE</scope>
    <source>
        <strain evidence="1">PB745_01</strain>
        <tissue evidence="1">Gill</tissue>
    </source>
</reference>
<organism evidence="1 2">
    <name type="scientific">Petrolisthes cinctipes</name>
    <name type="common">Flat porcelain crab</name>
    <dbReference type="NCBI Taxonomy" id="88211"/>
    <lineage>
        <taxon>Eukaryota</taxon>
        <taxon>Metazoa</taxon>
        <taxon>Ecdysozoa</taxon>
        <taxon>Arthropoda</taxon>
        <taxon>Crustacea</taxon>
        <taxon>Multicrustacea</taxon>
        <taxon>Malacostraca</taxon>
        <taxon>Eumalacostraca</taxon>
        <taxon>Eucarida</taxon>
        <taxon>Decapoda</taxon>
        <taxon>Pleocyemata</taxon>
        <taxon>Anomura</taxon>
        <taxon>Galatheoidea</taxon>
        <taxon>Porcellanidae</taxon>
        <taxon>Petrolisthes</taxon>
    </lineage>
</organism>
<sequence>MHHITVSGGSGLPHKVVVGGEGGPQYTHHLNSDLVTLLQRSLPEVHDIRIVQGPNGPRLDMPLSGCKDSLECHHRFTNYLGLLVRMMETGKK</sequence>
<gene>
    <name evidence="1" type="ORF">Pcinc_002903</name>
</gene>
<dbReference type="AlphaFoldDB" id="A0AAE1GJX2"/>
<evidence type="ECO:0000313" key="1">
    <source>
        <dbReference type="EMBL" id="KAK3893270.1"/>
    </source>
</evidence>
<evidence type="ECO:0000313" key="2">
    <source>
        <dbReference type="Proteomes" id="UP001286313"/>
    </source>
</evidence>
<accession>A0AAE1GJX2</accession>